<sequence>MKSGPLAPSGRAGNANLNNAAGAGFAPCGDAPAAECFA</sequence>
<reference evidence="1 2" key="1">
    <citation type="submission" date="2016-10" db="EMBL/GenBank/DDBJ databases">
        <authorList>
            <person name="de Groot N.N."/>
        </authorList>
    </citation>
    <scope>NUCLEOTIDE SEQUENCE [LARGE SCALE GENOMIC DNA]</scope>
    <source>
        <strain evidence="1 2">CGMCC 1.7659</strain>
    </source>
</reference>
<keyword evidence="2" id="KW-1185">Reference proteome</keyword>
<name>A0A1I4XEZ9_9GAMM</name>
<organism evidence="1 2">
    <name type="scientific">Dokdonella immobilis</name>
    <dbReference type="NCBI Taxonomy" id="578942"/>
    <lineage>
        <taxon>Bacteria</taxon>
        <taxon>Pseudomonadati</taxon>
        <taxon>Pseudomonadota</taxon>
        <taxon>Gammaproteobacteria</taxon>
        <taxon>Lysobacterales</taxon>
        <taxon>Rhodanobacteraceae</taxon>
        <taxon>Dokdonella</taxon>
    </lineage>
</organism>
<evidence type="ECO:0000313" key="1">
    <source>
        <dbReference type="EMBL" id="SFN24488.1"/>
    </source>
</evidence>
<dbReference type="Proteomes" id="UP000198575">
    <property type="component" value="Unassembled WGS sequence"/>
</dbReference>
<evidence type="ECO:0000313" key="2">
    <source>
        <dbReference type="Proteomes" id="UP000198575"/>
    </source>
</evidence>
<gene>
    <name evidence="1" type="ORF">SAMN05216289_109114</name>
</gene>
<dbReference type="STRING" id="578942.SAMN05216289_109114"/>
<dbReference type="EMBL" id="FOVF01000009">
    <property type="protein sequence ID" value="SFN24488.1"/>
    <property type="molecule type" value="Genomic_DNA"/>
</dbReference>
<protein>
    <submittedName>
        <fullName evidence="1">Uncharacterized protein</fullName>
    </submittedName>
</protein>
<proteinExistence type="predicted"/>
<dbReference type="AlphaFoldDB" id="A0A1I4XEZ9"/>
<accession>A0A1I4XEZ9</accession>